<protein>
    <submittedName>
        <fullName evidence="1">Uncharacterized protein</fullName>
    </submittedName>
</protein>
<gene>
    <name evidence="1" type="ORF">X805_18880</name>
</gene>
<name>A0A059KM87_9BURK</name>
<dbReference type="STRING" id="34103.SAMN05421778_11974"/>
<dbReference type="AlphaFoldDB" id="A0A059KM87"/>
<organism evidence="1 2">
    <name type="scientific">Sphaerotilus natans subsp. natans DSM 6575</name>
    <dbReference type="NCBI Taxonomy" id="1286631"/>
    <lineage>
        <taxon>Bacteria</taxon>
        <taxon>Pseudomonadati</taxon>
        <taxon>Pseudomonadota</taxon>
        <taxon>Betaproteobacteria</taxon>
        <taxon>Burkholderiales</taxon>
        <taxon>Sphaerotilaceae</taxon>
        <taxon>Sphaerotilus</taxon>
    </lineage>
</organism>
<evidence type="ECO:0000313" key="1">
    <source>
        <dbReference type="EMBL" id="KDB52546.1"/>
    </source>
</evidence>
<reference evidence="1 2" key="1">
    <citation type="journal article" date="2014" name="FEMS Microbiol. Ecol.">
        <title>Sphaerotilus natans encrusted with nanoball-shaped Fe(III) oxide minerals formed by nitrate-reducing mixotrophic Fe(II) oxidation.</title>
        <authorList>
            <person name="Park S."/>
            <person name="Kim D.H."/>
            <person name="Lee J.H."/>
            <person name="Hur H.G."/>
        </authorList>
    </citation>
    <scope>NUCLEOTIDE SEQUENCE [LARGE SCALE GENOMIC DNA]</scope>
    <source>
        <strain evidence="1 2">DSM 6575</strain>
    </source>
</reference>
<comment type="caution">
    <text evidence="1">The sequence shown here is derived from an EMBL/GenBank/DDBJ whole genome shotgun (WGS) entry which is preliminary data.</text>
</comment>
<evidence type="ECO:0000313" key="2">
    <source>
        <dbReference type="Proteomes" id="UP000026714"/>
    </source>
</evidence>
<proteinExistence type="predicted"/>
<keyword evidence="2" id="KW-1185">Reference proteome</keyword>
<dbReference type="EMBL" id="AZRA01000048">
    <property type="protein sequence ID" value="KDB52546.1"/>
    <property type="molecule type" value="Genomic_DNA"/>
</dbReference>
<sequence length="95" mass="10043">MSHEGIEIVFCTPAGPVCLVFGAVGDPVDFSGSPAAIFLMKDKMLEMVSGDGHSVTERTVQPGDLLQCEDSVNGFFLISSNMDLVSRVVNDAPVP</sequence>
<dbReference type="RefSeq" id="WP_139330914.1">
    <property type="nucleotide sequence ID" value="NZ_AZRA01000048.1"/>
</dbReference>
<dbReference type="Proteomes" id="UP000026714">
    <property type="component" value="Unassembled WGS sequence"/>
</dbReference>
<accession>A0A059KM87</accession>